<dbReference type="PANTHER" id="PTHR46541">
    <property type="entry name" value="ZINC FINGER PROTEIN AEBP2"/>
    <property type="match status" value="1"/>
</dbReference>
<evidence type="ECO:0000256" key="5">
    <source>
        <dbReference type="ARBA" id="ARBA00022771"/>
    </source>
</evidence>
<evidence type="ECO:0000256" key="6">
    <source>
        <dbReference type="ARBA" id="ARBA00022833"/>
    </source>
</evidence>
<feature type="compositionally biased region" description="Polar residues" evidence="13">
    <location>
        <begin position="50"/>
        <end position="62"/>
    </location>
</feature>
<dbReference type="Proteomes" id="UP000183832">
    <property type="component" value="Unassembled WGS sequence"/>
</dbReference>
<feature type="domain" description="C2H2-type" evidence="14">
    <location>
        <begin position="812"/>
        <end position="841"/>
    </location>
</feature>
<sequence>MSADSTATSDASDPGSPFSHTSTSTDDASAVQAPVGKKVTSETTTTSVSPQNGKTLKRQAQVTEKCDKKRVRKELCCKNNNVEIKIIPMTSSASSQNPSQLKKPNNVIKNTLSAITNLNVFKSQMSGKTATAVSQPPPIVIPSVQQPPNLAQLSPSTGVAANISKLTDYYKLKKEVTNNLSIEKYCNMFMNLQSVSKQNLKGGKAADTNISKQHAATTITPIVSNNQNQQQLKSPIKPINVPIKKTINEKKTAKIAPIIPVARKTTSNQMQSSSSQTPFKISPKKPVSIAPRIEPKPIAQKNNILQPKPTTTTTTTTTKLAPLLQFQQMIPNLIQLPNLVASTNKNSIAKVASSSTPSTTPQQQNVYVNNTTLTQQQQQQLFMNGAVIKLQSYPSSTSQSNPQTMTSSTPSNVVASMTNVAHKYAMHHQQQQQQQAFAAQLAAQQMQQLFMTTPVLFNTSSIPTVLTSQLAGLQHAFNQQQIASSMAPPCSMPALQPIQSSLLSSYSTSSMTSTTNSMQLPSISTILHNHPGMAAATQQFQNIQLQQQQNIPTLMKTSTMSLPPSLTITSGYMHNHQKMTLSAPPQATVNPSAKTIPPLAPASNIAKNLPKLVSVTSSSSQTSPKSPPPLVINQKVSLPQGSPIVTLTSSSMKQDAIETKTNAICVVPPLPSPAKTLKVEVETEKKITINELQSKDTKSAISVIIEEKSTIECAKSPILSQPTTIRFPPVNGKVTVWKKCIKISKTGVCNWEKCSKHFDSNSDLLDHLHQHHINAQQGPFMCSWRDCKVNGREGSKGWLERHVMSHVGSKPFKCIVERCGVRFSSQVQLEKHVNGHFNNSDQQNGNKRSSDPPAPKKIKKDQKKTKVRRQPWSARRFDFFDVGMMDILQYRLEKAESVMQGRDIEVTFKGRIIGKRRVLGDEDEYRVTWNPTKIIDDEWIKRPKESHKPSFQLIKNVSVKRMTPSQRNALQDHVSTITKTSSRSNGLRNSRKFSSTCSSRASVTSTST</sequence>
<dbReference type="GO" id="GO:0006357">
    <property type="term" value="P:regulation of transcription by RNA polymerase II"/>
    <property type="evidence" value="ECO:0007669"/>
    <property type="project" value="TreeGrafter"/>
</dbReference>
<feature type="region of interest" description="Disordered" evidence="13">
    <location>
        <begin position="1"/>
        <end position="65"/>
    </location>
</feature>
<evidence type="ECO:0000256" key="10">
    <source>
        <dbReference type="ARBA" id="ARBA00023242"/>
    </source>
</evidence>
<dbReference type="GO" id="GO:0035098">
    <property type="term" value="C:ESC/E(Z) complex"/>
    <property type="evidence" value="ECO:0007669"/>
    <property type="project" value="TreeGrafter"/>
</dbReference>
<feature type="region of interest" description="Disordered" evidence="13">
    <location>
        <begin position="615"/>
        <end position="635"/>
    </location>
</feature>
<keyword evidence="10" id="KW-0539">Nucleus</keyword>
<dbReference type="PROSITE" id="PS00028">
    <property type="entry name" value="ZINC_FINGER_C2H2_1"/>
    <property type="match status" value="2"/>
</dbReference>
<keyword evidence="9" id="KW-0804">Transcription</keyword>
<comment type="similarity">
    <text evidence="11">Belongs to the AEBP2/jing C2H2-type zinc-finger family.</text>
</comment>
<protein>
    <submittedName>
        <fullName evidence="15">CLUMA_CG006318, isoform A</fullName>
    </submittedName>
</protein>
<dbReference type="InterPro" id="IPR036236">
    <property type="entry name" value="Znf_C2H2_sf"/>
</dbReference>
<dbReference type="OrthoDB" id="9984614at2759"/>
<keyword evidence="7" id="KW-0156">Chromatin regulator</keyword>
<dbReference type="STRING" id="568069.A0A1J1HXU7"/>
<dbReference type="EMBL" id="CVRI01000035">
    <property type="protein sequence ID" value="CRK92795.1"/>
    <property type="molecule type" value="Genomic_DNA"/>
</dbReference>
<keyword evidence="6" id="KW-0862">Zinc</keyword>
<evidence type="ECO:0000256" key="1">
    <source>
        <dbReference type="ARBA" id="ARBA00004123"/>
    </source>
</evidence>
<keyword evidence="2" id="KW-0678">Repressor</keyword>
<evidence type="ECO:0000313" key="16">
    <source>
        <dbReference type="Proteomes" id="UP000183832"/>
    </source>
</evidence>
<dbReference type="GO" id="GO:0008270">
    <property type="term" value="F:zinc ion binding"/>
    <property type="evidence" value="ECO:0007669"/>
    <property type="project" value="UniProtKB-KW"/>
</dbReference>
<keyword evidence="16" id="KW-1185">Reference proteome</keyword>
<feature type="compositionally biased region" description="Low complexity" evidence="13">
    <location>
        <begin position="615"/>
        <end position="624"/>
    </location>
</feature>
<dbReference type="AlphaFoldDB" id="A0A1J1HXU7"/>
<feature type="compositionally biased region" description="Polar residues" evidence="13">
    <location>
        <begin position="836"/>
        <end position="847"/>
    </location>
</feature>
<keyword evidence="5 12" id="KW-0863">Zinc-finger</keyword>
<name>A0A1J1HXU7_9DIPT</name>
<keyword evidence="4" id="KW-0677">Repeat</keyword>
<feature type="region of interest" description="Disordered" evidence="13">
    <location>
        <begin position="835"/>
        <end position="870"/>
    </location>
</feature>
<feature type="compositionally biased region" description="Low complexity" evidence="13">
    <location>
        <begin position="265"/>
        <end position="277"/>
    </location>
</feature>
<dbReference type="GO" id="GO:0006325">
    <property type="term" value="P:chromatin organization"/>
    <property type="evidence" value="ECO:0007669"/>
    <property type="project" value="UniProtKB-KW"/>
</dbReference>
<feature type="region of interest" description="Disordered" evidence="13">
    <location>
        <begin position="962"/>
        <end position="1008"/>
    </location>
</feature>
<evidence type="ECO:0000313" key="15">
    <source>
        <dbReference type="EMBL" id="CRK92795.1"/>
    </source>
</evidence>
<dbReference type="SUPFAM" id="SSF57667">
    <property type="entry name" value="beta-beta-alpha zinc fingers"/>
    <property type="match status" value="2"/>
</dbReference>
<gene>
    <name evidence="15" type="ORF">CLUMA_CG006318</name>
</gene>
<evidence type="ECO:0000259" key="14">
    <source>
        <dbReference type="PROSITE" id="PS50157"/>
    </source>
</evidence>
<dbReference type="PANTHER" id="PTHR46541:SF1">
    <property type="entry name" value="ZINC FINGER PROTEIN AEBP2"/>
    <property type="match status" value="1"/>
</dbReference>
<feature type="compositionally biased region" description="Basic residues" evidence="13">
    <location>
        <begin position="856"/>
        <end position="869"/>
    </location>
</feature>
<evidence type="ECO:0000256" key="9">
    <source>
        <dbReference type="ARBA" id="ARBA00023163"/>
    </source>
</evidence>
<dbReference type="SMART" id="SM00355">
    <property type="entry name" value="ZnF_C2H2"/>
    <property type="match status" value="3"/>
</dbReference>
<dbReference type="Pfam" id="PF26014">
    <property type="entry name" value="SH3_AEBP2_C"/>
    <property type="match status" value="1"/>
</dbReference>
<keyword evidence="3" id="KW-0479">Metal-binding</keyword>
<proteinExistence type="inferred from homology"/>
<feature type="region of interest" description="Disordered" evidence="13">
    <location>
        <begin position="264"/>
        <end position="285"/>
    </location>
</feature>
<feature type="compositionally biased region" description="Low complexity" evidence="13">
    <location>
        <begin position="1"/>
        <end position="13"/>
    </location>
</feature>
<dbReference type="InterPro" id="IPR013087">
    <property type="entry name" value="Znf_C2H2_type"/>
</dbReference>
<dbReference type="InterPro" id="IPR059034">
    <property type="entry name" value="SH3_AEBP2_C"/>
</dbReference>
<evidence type="ECO:0000256" key="7">
    <source>
        <dbReference type="ARBA" id="ARBA00022853"/>
    </source>
</evidence>
<feature type="compositionally biased region" description="Low complexity" evidence="13">
    <location>
        <begin position="994"/>
        <end position="1008"/>
    </location>
</feature>
<feature type="domain" description="C2H2-type" evidence="14">
    <location>
        <begin position="747"/>
        <end position="777"/>
    </location>
</feature>
<evidence type="ECO:0000256" key="2">
    <source>
        <dbReference type="ARBA" id="ARBA00022491"/>
    </source>
</evidence>
<evidence type="ECO:0000256" key="3">
    <source>
        <dbReference type="ARBA" id="ARBA00022723"/>
    </source>
</evidence>
<evidence type="ECO:0000256" key="12">
    <source>
        <dbReference type="PROSITE-ProRule" id="PRU00042"/>
    </source>
</evidence>
<evidence type="ECO:0000256" key="13">
    <source>
        <dbReference type="SAM" id="MobiDB-lite"/>
    </source>
</evidence>
<organism evidence="15 16">
    <name type="scientific">Clunio marinus</name>
    <dbReference type="NCBI Taxonomy" id="568069"/>
    <lineage>
        <taxon>Eukaryota</taxon>
        <taxon>Metazoa</taxon>
        <taxon>Ecdysozoa</taxon>
        <taxon>Arthropoda</taxon>
        <taxon>Hexapoda</taxon>
        <taxon>Insecta</taxon>
        <taxon>Pterygota</taxon>
        <taxon>Neoptera</taxon>
        <taxon>Endopterygota</taxon>
        <taxon>Diptera</taxon>
        <taxon>Nematocera</taxon>
        <taxon>Chironomoidea</taxon>
        <taxon>Chironomidae</taxon>
        <taxon>Clunio</taxon>
    </lineage>
</organism>
<dbReference type="InterPro" id="IPR052130">
    <property type="entry name" value="AEBP2/jing_C2H2-ZnF"/>
</dbReference>
<evidence type="ECO:0000256" key="8">
    <source>
        <dbReference type="ARBA" id="ARBA00023015"/>
    </source>
</evidence>
<feature type="compositionally biased region" description="Low complexity" evidence="13">
    <location>
        <begin position="21"/>
        <end position="30"/>
    </location>
</feature>
<dbReference type="PROSITE" id="PS50157">
    <property type="entry name" value="ZINC_FINGER_C2H2_2"/>
    <property type="match status" value="2"/>
</dbReference>
<accession>A0A1J1HXU7</accession>
<evidence type="ECO:0000256" key="11">
    <source>
        <dbReference type="ARBA" id="ARBA00037930"/>
    </source>
</evidence>
<evidence type="ECO:0000256" key="4">
    <source>
        <dbReference type="ARBA" id="ARBA00022737"/>
    </source>
</evidence>
<dbReference type="Gene3D" id="3.30.160.60">
    <property type="entry name" value="Classic Zinc Finger"/>
    <property type="match status" value="2"/>
</dbReference>
<feature type="compositionally biased region" description="Polar residues" evidence="13">
    <location>
        <begin position="963"/>
        <end position="988"/>
    </location>
</feature>
<keyword evidence="8" id="KW-0805">Transcription regulation</keyword>
<comment type="subcellular location">
    <subcellularLocation>
        <location evidence="1">Nucleus</location>
    </subcellularLocation>
</comment>
<reference evidence="15 16" key="1">
    <citation type="submission" date="2015-04" db="EMBL/GenBank/DDBJ databases">
        <authorList>
            <person name="Syromyatnikov M.Y."/>
            <person name="Popov V.N."/>
        </authorList>
    </citation>
    <scope>NUCLEOTIDE SEQUENCE [LARGE SCALE GENOMIC DNA]</scope>
</reference>